<keyword evidence="4" id="KW-1185">Reference proteome</keyword>
<name>A0A375H540_9BURK</name>
<dbReference type="AlphaFoldDB" id="A0A375H540"/>
<gene>
    <name evidence="1" type="ORF">CBM2605_A140063</name>
    <name evidence="2" type="ORF">CBM2607_11742</name>
</gene>
<reference evidence="3 4" key="1">
    <citation type="submission" date="2018-01" db="EMBL/GenBank/DDBJ databases">
        <authorList>
            <person name="Clerissi C."/>
        </authorList>
    </citation>
    <scope>NUCLEOTIDE SEQUENCE [LARGE SCALE GENOMIC DNA]</scope>
    <source>
        <strain evidence="1">Cupriavidus taiwanensis STM 6082</strain>
        <strain evidence="2">Cupriavidus taiwanensis STM 6160</strain>
    </source>
</reference>
<dbReference type="Proteomes" id="UP000256710">
    <property type="component" value="Unassembled WGS sequence"/>
</dbReference>
<evidence type="ECO:0000313" key="4">
    <source>
        <dbReference type="Proteomes" id="UP000256710"/>
    </source>
</evidence>
<evidence type="ECO:0000313" key="2">
    <source>
        <dbReference type="EMBL" id="SPD46802.1"/>
    </source>
</evidence>
<evidence type="ECO:0000313" key="1">
    <source>
        <dbReference type="EMBL" id="SOZ34833.1"/>
    </source>
</evidence>
<dbReference type="Proteomes" id="UP000255168">
    <property type="component" value="Chromosome I"/>
</dbReference>
<protein>
    <submittedName>
        <fullName evidence="2">Uncharacterized protein</fullName>
    </submittedName>
</protein>
<proteinExistence type="predicted"/>
<dbReference type="EMBL" id="LT984806">
    <property type="protein sequence ID" value="SPD46802.1"/>
    <property type="molecule type" value="Genomic_DNA"/>
</dbReference>
<organism evidence="2 3">
    <name type="scientific">Cupriavidus neocaledonicus</name>
    <dbReference type="NCBI Taxonomy" id="1040979"/>
    <lineage>
        <taxon>Bacteria</taxon>
        <taxon>Pseudomonadati</taxon>
        <taxon>Pseudomonadota</taxon>
        <taxon>Betaproteobacteria</taxon>
        <taxon>Burkholderiales</taxon>
        <taxon>Burkholderiaceae</taxon>
        <taxon>Cupriavidus</taxon>
    </lineage>
</organism>
<sequence>MFRQAYMLEPLPLLPGRAKPERSIRRQVMIDRTPSAVGSQAFPSRGQCQRMLPTNCNQGVRA</sequence>
<dbReference type="EMBL" id="OFTC01000006">
    <property type="protein sequence ID" value="SOZ34833.1"/>
    <property type="molecule type" value="Genomic_DNA"/>
</dbReference>
<accession>A0A375H540</accession>
<evidence type="ECO:0000313" key="3">
    <source>
        <dbReference type="Proteomes" id="UP000255168"/>
    </source>
</evidence>